<dbReference type="InterPro" id="IPR002931">
    <property type="entry name" value="Transglutaminase-like"/>
</dbReference>
<proteinExistence type="predicted"/>
<organism evidence="4 5">
    <name type="scientific">Fodinicola feengrottensis</name>
    <dbReference type="NCBI Taxonomy" id="435914"/>
    <lineage>
        <taxon>Bacteria</taxon>
        <taxon>Bacillati</taxon>
        <taxon>Actinomycetota</taxon>
        <taxon>Actinomycetes</taxon>
        <taxon>Mycobacteriales</taxon>
        <taxon>Fodinicola</taxon>
    </lineage>
</organism>
<dbReference type="PANTHER" id="PTHR42736:SF1">
    <property type="entry name" value="PROTEIN-GLUTAMINE GAMMA-GLUTAMYLTRANSFERASE"/>
    <property type="match status" value="1"/>
</dbReference>
<sequence>MPTMSALSWQLRRTVVVSIAVLLSATALGPIFNSIWGWLLPVVGAMVAVAASAAFARLLRVPLWLQPAVMVVGLALYVVLILVRTGNWFGIVPTPQSLEALSSLVRGGVSDVVTQSTPTNASAGLVLLTTVGVGMVAIVADIVAVGLRRPALAGLPMLALYAIPVSVTGTGIPWPLFVLGAGGYLWLISTDHRDRIRGWGRMMRPARTPMDSTSGDVTNTPIGAAGRRIGLIGIAVAVVIPLLLPSLPGSNLAALFNGGGFGGPGAGRATLVNPISTLKGQLTQPSNSEMLQLHTNETSQQLQYLRLATLDTFTPSGPQAGWSPGDAKSSARNRVTSGPIAAPGVDANAAHHTVKSSVKITGLTASPYLPVYPNSTKVDIDGDWHLDSLSGNIFSPYGKTGTATYQFTSTHVDYDLSALEAAPKLPTSDPIMQHYGAVPVLAQVQGIVDPLIRGKTTWIDKANAIDQYFRGNGFVYDTSTRPGNSGNDLVDFLQNKRGYCEQYASAMTYMARLAGLPARVAVGFTQGRKIADGTYSMHAHDAHAWVEIYFKGLGWVPFDPTPPDPNTVRTPLPWTQPDGGQGAAGSTTPNAAPTASASTGAAGKSRSKLDQQQDSADPAANGLAPTGPPPALWWGLGLLLAVLLCMLVPTMLRSRIRRRRMTIAKAGRPTTAAHAGWDEVLDTAADLQFPLDVSETPRSTAERLESEASLDAAGVSAIDLLASAEEQARYAPHAAPAQGLDEAAATVGRQLSRAVSKRRRWRAALLPASALAALSEPTSRWSEATAEWVWRVRHAVGRVFRFPRSAPRG</sequence>
<keyword evidence="2" id="KW-1133">Transmembrane helix</keyword>
<keyword evidence="2" id="KW-0472">Membrane</keyword>
<dbReference type="Pfam" id="PF01841">
    <property type="entry name" value="Transglut_core"/>
    <property type="match status" value="1"/>
</dbReference>
<reference evidence="4 5" key="1">
    <citation type="journal article" date="2019" name="Int. J. Syst. Evol. Microbiol.">
        <title>The Global Catalogue of Microorganisms (GCM) 10K type strain sequencing project: providing services to taxonomists for standard genome sequencing and annotation.</title>
        <authorList>
            <consortium name="The Broad Institute Genomics Platform"/>
            <consortium name="The Broad Institute Genome Sequencing Center for Infectious Disease"/>
            <person name="Wu L."/>
            <person name="Ma J."/>
        </authorList>
    </citation>
    <scope>NUCLEOTIDE SEQUENCE [LARGE SCALE GENOMIC DNA]</scope>
    <source>
        <strain evidence="4 5">JCM 14718</strain>
    </source>
</reference>
<feature type="region of interest" description="Disordered" evidence="1">
    <location>
        <begin position="561"/>
        <end position="623"/>
    </location>
</feature>
<keyword evidence="2" id="KW-0812">Transmembrane</keyword>
<evidence type="ECO:0000259" key="3">
    <source>
        <dbReference type="SMART" id="SM00460"/>
    </source>
</evidence>
<feature type="transmembrane region" description="Helical" evidence="2">
    <location>
        <begin position="63"/>
        <end position="83"/>
    </location>
</feature>
<feature type="transmembrane region" description="Helical" evidence="2">
    <location>
        <begin position="159"/>
        <end position="187"/>
    </location>
</feature>
<keyword evidence="5" id="KW-1185">Reference proteome</keyword>
<dbReference type="Proteomes" id="UP001500618">
    <property type="component" value="Unassembled WGS sequence"/>
</dbReference>
<dbReference type="InterPro" id="IPR021878">
    <property type="entry name" value="TgpA_N"/>
</dbReference>
<accession>A0ABN2HRP5</accession>
<feature type="transmembrane region" description="Helical" evidence="2">
    <location>
        <begin position="631"/>
        <end position="652"/>
    </location>
</feature>
<evidence type="ECO:0000256" key="1">
    <source>
        <dbReference type="SAM" id="MobiDB-lite"/>
    </source>
</evidence>
<dbReference type="RefSeq" id="WP_344312625.1">
    <property type="nucleotide sequence ID" value="NZ_BAAANY010000019.1"/>
</dbReference>
<feature type="transmembrane region" description="Helical" evidence="2">
    <location>
        <begin position="125"/>
        <end position="147"/>
    </location>
</feature>
<evidence type="ECO:0000313" key="5">
    <source>
        <dbReference type="Proteomes" id="UP001500618"/>
    </source>
</evidence>
<feature type="domain" description="Transglutaminase-like" evidence="3">
    <location>
        <begin position="492"/>
        <end position="562"/>
    </location>
</feature>
<dbReference type="InterPro" id="IPR052901">
    <property type="entry name" value="Bact_TGase-like"/>
</dbReference>
<protein>
    <submittedName>
        <fullName evidence="4">DUF3488 and transglutaminase-like domain-containing protein</fullName>
    </submittedName>
</protein>
<dbReference type="SMART" id="SM00460">
    <property type="entry name" value="TGc"/>
    <property type="match status" value="1"/>
</dbReference>
<comment type="caution">
    <text evidence="4">The sequence shown here is derived from an EMBL/GenBank/DDBJ whole genome shotgun (WGS) entry which is preliminary data.</text>
</comment>
<dbReference type="Pfam" id="PF11992">
    <property type="entry name" value="TgpA_N"/>
    <property type="match status" value="1"/>
</dbReference>
<dbReference type="EMBL" id="BAAANY010000019">
    <property type="protein sequence ID" value="GAA1692412.1"/>
    <property type="molecule type" value="Genomic_DNA"/>
</dbReference>
<dbReference type="PANTHER" id="PTHR42736">
    <property type="entry name" value="PROTEIN-GLUTAMINE GAMMA-GLUTAMYLTRANSFERASE"/>
    <property type="match status" value="1"/>
</dbReference>
<dbReference type="InterPro" id="IPR038765">
    <property type="entry name" value="Papain-like_cys_pep_sf"/>
</dbReference>
<dbReference type="SUPFAM" id="SSF54001">
    <property type="entry name" value="Cysteine proteinases"/>
    <property type="match status" value="1"/>
</dbReference>
<feature type="transmembrane region" description="Helical" evidence="2">
    <location>
        <begin position="37"/>
        <end position="56"/>
    </location>
</feature>
<evidence type="ECO:0000256" key="2">
    <source>
        <dbReference type="SAM" id="Phobius"/>
    </source>
</evidence>
<gene>
    <name evidence="4" type="ORF">GCM10009765_47180</name>
</gene>
<evidence type="ECO:0000313" key="4">
    <source>
        <dbReference type="EMBL" id="GAA1692412.1"/>
    </source>
</evidence>
<feature type="compositionally biased region" description="Low complexity" evidence="1">
    <location>
        <begin position="584"/>
        <end position="604"/>
    </location>
</feature>
<dbReference type="Gene3D" id="3.10.620.30">
    <property type="match status" value="1"/>
</dbReference>
<name>A0ABN2HRP5_9ACTN</name>